<dbReference type="AlphaFoldDB" id="A0A1X7MUP5"/>
<dbReference type="InterPro" id="IPR006311">
    <property type="entry name" value="TAT_signal"/>
</dbReference>
<dbReference type="Proteomes" id="UP000193711">
    <property type="component" value="Unassembled WGS sequence"/>
</dbReference>
<name>A0A1X7MUP5_9MICO</name>
<dbReference type="PROSITE" id="PS51318">
    <property type="entry name" value="TAT"/>
    <property type="match status" value="1"/>
</dbReference>
<dbReference type="EMBL" id="FXBM01000001">
    <property type="protein sequence ID" value="SMH27847.1"/>
    <property type="molecule type" value="Genomic_DNA"/>
</dbReference>
<keyword evidence="2" id="KW-1185">Reference proteome</keyword>
<dbReference type="RefSeq" id="WP_165759497.1">
    <property type="nucleotide sequence ID" value="NZ_FXBM01000001.1"/>
</dbReference>
<protein>
    <submittedName>
        <fullName evidence="1">Uncharacterized protein</fullName>
    </submittedName>
</protein>
<accession>A0A1X7MUP5</accession>
<evidence type="ECO:0000313" key="2">
    <source>
        <dbReference type="Proteomes" id="UP000193711"/>
    </source>
</evidence>
<gene>
    <name evidence="1" type="ORF">SAMN06295885_0059</name>
</gene>
<proteinExistence type="predicted"/>
<dbReference type="STRING" id="1891671.SAMN06295885_0059"/>
<organism evidence="1 2">
    <name type="scientific">Rathayibacter oskolensis</name>
    <dbReference type="NCBI Taxonomy" id="1891671"/>
    <lineage>
        <taxon>Bacteria</taxon>
        <taxon>Bacillati</taxon>
        <taxon>Actinomycetota</taxon>
        <taxon>Actinomycetes</taxon>
        <taxon>Micrococcales</taxon>
        <taxon>Microbacteriaceae</taxon>
        <taxon>Rathayibacter</taxon>
    </lineage>
</organism>
<evidence type="ECO:0000313" key="1">
    <source>
        <dbReference type="EMBL" id="SMH27847.1"/>
    </source>
</evidence>
<reference evidence="2" key="1">
    <citation type="submission" date="2017-04" db="EMBL/GenBank/DDBJ databases">
        <authorList>
            <person name="Varghese N."/>
            <person name="Submissions S."/>
        </authorList>
    </citation>
    <scope>NUCLEOTIDE SEQUENCE [LARGE SCALE GENOMIC DNA]</scope>
    <source>
        <strain evidence="2">VKM Ac-2121</strain>
    </source>
</reference>
<sequence>MHIPVLTRRTVLQAVTTITAVGTAWAHQPAAAATSIEPVIETAIGRYVMVGLL</sequence>